<comment type="similarity">
    <text evidence="2">Belongs to the archaeal/bacterial/fungal opsin family.</text>
</comment>
<proteinExistence type="inferred from homology"/>
<dbReference type="PANTHER" id="PTHR28286">
    <property type="match status" value="1"/>
</dbReference>
<dbReference type="SMART" id="SM01021">
    <property type="entry name" value="Bac_rhodopsin"/>
    <property type="match status" value="1"/>
</dbReference>
<dbReference type="InterPro" id="IPR017402">
    <property type="entry name" value="Proteorhodopsin"/>
</dbReference>
<dbReference type="PIRSF" id="PIRSF038142">
    <property type="entry name" value="Rhodopsin_bac_prd"/>
    <property type="match status" value="1"/>
</dbReference>
<feature type="transmembrane region" description="Helical" evidence="11">
    <location>
        <begin position="183"/>
        <end position="201"/>
    </location>
</feature>
<comment type="subcellular location">
    <subcellularLocation>
        <location evidence="1">Membrane</location>
        <topology evidence="1">Multi-pass membrane protein</topology>
    </subcellularLocation>
</comment>
<dbReference type="Pfam" id="PF01036">
    <property type="entry name" value="Bac_rhodopsin"/>
    <property type="match status" value="1"/>
</dbReference>
<dbReference type="CDD" id="cd15242">
    <property type="entry name" value="7tm_Proteorhodopsin"/>
    <property type="match status" value="1"/>
</dbReference>
<dbReference type="PANTHER" id="PTHR28286:SF2">
    <property type="entry name" value="BACTERIORHODOPSIN _OPSIN, NOPA (EUROFUNG)"/>
    <property type="match status" value="1"/>
</dbReference>
<dbReference type="InterPro" id="IPR001425">
    <property type="entry name" value="Arc/bac/fun_rhodopsins"/>
</dbReference>
<organism evidence="12 13">
    <name type="scientific">Winogradskyella alexanderae</name>
    <dbReference type="NCBI Taxonomy" id="2877123"/>
    <lineage>
        <taxon>Bacteria</taxon>
        <taxon>Pseudomonadati</taxon>
        <taxon>Bacteroidota</taxon>
        <taxon>Flavobacteriia</taxon>
        <taxon>Flavobacteriales</taxon>
        <taxon>Flavobacteriaceae</taxon>
        <taxon>Winogradskyella</taxon>
    </lineage>
</organism>
<evidence type="ECO:0000256" key="3">
    <source>
        <dbReference type="ARBA" id="ARBA00022543"/>
    </source>
</evidence>
<protein>
    <submittedName>
        <fullName evidence="12">Bacteriorhodopsin</fullName>
    </submittedName>
</protein>
<comment type="caution">
    <text evidence="12">The sequence shown here is derived from an EMBL/GenBank/DDBJ whole genome shotgun (WGS) entry which is preliminary data.</text>
</comment>
<feature type="transmembrane region" description="Helical" evidence="11">
    <location>
        <begin position="89"/>
        <end position="108"/>
    </location>
</feature>
<keyword evidence="8" id="KW-0157">Chromophore</keyword>
<keyword evidence="7 11" id="KW-1133">Transmembrane helix</keyword>
<keyword evidence="13" id="KW-1185">Reference proteome</keyword>
<accession>A0ABS7XQP9</accession>
<keyword evidence="4" id="KW-0716">Sensory transduction</keyword>
<feature type="transmembrane region" description="Helical" evidence="11">
    <location>
        <begin position="143"/>
        <end position="162"/>
    </location>
</feature>
<evidence type="ECO:0000256" key="2">
    <source>
        <dbReference type="ARBA" id="ARBA00008130"/>
    </source>
</evidence>
<evidence type="ECO:0000313" key="12">
    <source>
        <dbReference type="EMBL" id="MCA0131849.1"/>
    </source>
</evidence>
<evidence type="ECO:0000256" key="7">
    <source>
        <dbReference type="ARBA" id="ARBA00022989"/>
    </source>
</evidence>
<gene>
    <name evidence="12" type="ORF">LBU54_04585</name>
</gene>
<reference evidence="13" key="1">
    <citation type="submission" date="2023-07" db="EMBL/GenBank/DDBJ databases">
        <authorList>
            <person name="Yue Y."/>
        </authorList>
    </citation>
    <scope>NUCLEOTIDE SEQUENCE [LARGE SCALE GENOMIC DNA]</scope>
    <source>
        <strain evidence="13">D23</strain>
    </source>
</reference>
<evidence type="ECO:0000256" key="8">
    <source>
        <dbReference type="ARBA" id="ARBA00022991"/>
    </source>
</evidence>
<feature type="transmembrane region" description="Helical" evidence="11">
    <location>
        <begin position="117"/>
        <end position="137"/>
    </location>
</feature>
<feature type="transmembrane region" description="Helical" evidence="11">
    <location>
        <begin position="20"/>
        <end position="40"/>
    </location>
</feature>
<evidence type="ECO:0000256" key="5">
    <source>
        <dbReference type="ARBA" id="ARBA00022692"/>
    </source>
</evidence>
<evidence type="ECO:0000313" key="13">
    <source>
        <dbReference type="Proteomes" id="UP001198901"/>
    </source>
</evidence>
<keyword evidence="6" id="KW-0681">Retinal protein</keyword>
<keyword evidence="3" id="KW-0600">Photoreceptor protein</keyword>
<keyword evidence="5 11" id="KW-0812">Transmembrane</keyword>
<keyword evidence="10" id="KW-0675">Receptor</keyword>
<dbReference type="EMBL" id="JAIUJR010000002">
    <property type="protein sequence ID" value="MCA0131849.1"/>
    <property type="molecule type" value="Genomic_DNA"/>
</dbReference>
<evidence type="ECO:0000256" key="1">
    <source>
        <dbReference type="ARBA" id="ARBA00004141"/>
    </source>
</evidence>
<sequence>MKLLTILLADVSKIATDDYVGFTFFVGCMAMMAASAFFFLSMNSFDRKWKTSILVSGLITFIAAVHYWYMRDYWATVAESPTFFRYVDWVLTVPLMCVEFYLILKVAGAKKSLMWKLIFWSVVMLVTGYFGEAIAIGDPTMQWVWGLISGIAYFIIVYIIWFGEAKKLAEQAGGAVLAAHKTLCWFVLVGWAIYPVGYILGTEGGLFGAQLVSDIGAAQQAMNVVYNIGDAVNKIGFGLVVYGAAVASRAASEA</sequence>
<evidence type="ECO:0000256" key="11">
    <source>
        <dbReference type="SAM" id="Phobius"/>
    </source>
</evidence>
<name>A0ABS7XQP9_9FLAO</name>
<evidence type="ECO:0000256" key="6">
    <source>
        <dbReference type="ARBA" id="ARBA00022925"/>
    </source>
</evidence>
<dbReference type="PRINTS" id="PR00251">
    <property type="entry name" value="BACTRLOPSIN"/>
</dbReference>
<evidence type="ECO:0000256" key="4">
    <source>
        <dbReference type="ARBA" id="ARBA00022606"/>
    </source>
</evidence>
<dbReference type="Gene3D" id="1.20.1070.10">
    <property type="entry name" value="Rhodopsin 7-helix transmembrane proteins"/>
    <property type="match status" value="1"/>
</dbReference>
<dbReference type="RefSeq" id="WP_224526501.1">
    <property type="nucleotide sequence ID" value="NZ_JAIUJR010000002.1"/>
</dbReference>
<evidence type="ECO:0000256" key="10">
    <source>
        <dbReference type="ARBA" id="ARBA00023170"/>
    </source>
</evidence>
<keyword evidence="9 11" id="KW-0472">Membrane</keyword>
<dbReference type="SUPFAM" id="SSF81321">
    <property type="entry name" value="Family A G protein-coupled receptor-like"/>
    <property type="match status" value="1"/>
</dbReference>
<feature type="transmembrane region" description="Helical" evidence="11">
    <location>
        <begin position="52"/>
        <end position="69"/>
    </location>
</feature>
<evidence type="ECO:0000256" key="9">
    <source>
        <dbReference type="ARBA" id="ARBA00023136"/>
    </source>
</evidence>
<dbReference type="Proteomes" id="UP001198901">
    <property type="component" value="Unassembled WGS sequence"/>
</dbReference>